<dbReference type="RefSeq" id="WP_090210591.1">
    <property type="nucleotide sequence ID" value="NZ_LT629777.1"/>
</dbReference>
<name>A0A1H2A5I8_9PSED</name>
<keyword evidence="2" id="KW-1185">Reference proteome</keyword>
<dbReference type="InterPro" id="IPR025506">
    <property type="entry name" value="Abi_alpha"/>
</dbReference>
<reference evidence="2" key="1">
    <citation type="submission" date="2016-10" db="EMBL/GenBank/DDBJ databases">
        <authorList>
            <person name="Varghese N."/>
            <person name="Submissions S."/>
        </authorList>
    </citation>
    <scope>NUCLEOTIDE SEQUENCE [LARGE SCALE GENOMIC DNA]</scope>
    <source>
        <strain evidence="2">ATCC 23835</strain>
    </source>
</reference>
<gene>
    <name evidence="1" type="ORF">SAMN05216598_5562</name>
</gene>
<dbReference type="AlphaFoldDB" id="A0A1H2A5I8"/>
<dbReference type="Gene3D" id="3.30.110.190">
    <property type="match status" value="1"/>
</dbReference>
<accession>A0A1H2A5I8</accession>
<evidence type="ECO:0000313" key="2">
    <source>
        <dbReference type="Proteomes" id="UP000199524"/>
    </source>
</evidence>
<dbReference type="Proteomes" id="UP000199524">
    <property type="component" value="Chromosome I"/>
</dbReference>
<dbReference type="EMBL" id="LT629777">
    <property type="protein sequence ID" value="SDT41261.1"/>
    <property type="molecule type" value="Genomic_DNA"/>
</dbReference>
<protein>
    <recommendedName>
        <fullName evidence="3">DUF4393 domain-containing protein</fullName>
    </recommendedName>
</protein>
<dbReference type="Pfam" id="PF14337">
    <property type="entry name" value="Abi_alpha"/>
    <property type="match status" value="1"/>
</dbReference>
<evidence type="ECO:0008006" key="3">
    <source>
        <dbReference type="Google" id="ProtNLM"/>
    </source>
</evidence>
<evidence type="ECO:0000313" key="1">
    <source>
        <dbReference type="EMBL" id="SDT41261.1"/>
    </source>
</evidence>
<dbReference type="GeneID" id="300210400"/>
<organism evidence="1 2">
    <name type="scientific">Pseudomonas asplenii</name>
    <dbReference type="NCBI Taxonomy" id="53407"/>
    <lineage>
        <taxon>Bacteria</taxon>
        <taxon>Pseudomonadati</taxon>
        <taxon>Pseudomonadota</taxon>
        <taxon>Gammaproteobacteria</taxon>
        <taxon>Pseudomonadales</taxon>
        <taxon>Pseudomonadaceae</taxon>
        <taxon>Pseudomonas</taxon>
    </lineage>
</organism>
<proteinExistence type="predicted"/>
<sequence>MSEEESGERSNTVKGTIEAATGLVKAIPIYDDMLQPAAKQLGKTLETVCKAVNMALAPVSGLVWGYEQFQAFIDTKVADRLKDIPAEDIITPKPNVAGPAIEALRYAGHEESLTDMYANLLAAAMDKSTADGAHPAFVEIIKQLTPDEARLIAYFMRVVPFPLITIRSESKANGGGFDAMKNVSLFGREASLEVSDLIPSYLDNLCRLGLIQIPENYSYTGSGVYDELEGSETVVAMKQVIEQHQEERVCRFDRKAVVVTSLGKQFGSICVKNHQGTPKNPA</sequence>